<dbReference type="Gene3D" id="3.40.50.300">
    <property type="entry name" value="P-loop containing nucleotide triphosphate hydrolases"/>
    <property type="match status" value="1"/>
</dbReference>
<proteinExistence type="predicted"/>
<name>A0A1H1V1C8_9ACTN</name>
<dbReference type="AlphaFoldDB" id="A0A1H1V1C8"/>
<dbReference type="RefSeq" id="WP_091526057.1">
    <property type="nucleotide sequence ID" value="NZ_LT629772.1"/>
</dbReference>
<dbReference type="STRING" id="630515.SAMN04489812_3022"/>
<dbReference type="InterPro" id="IPR027417">
    <property type="entry name" value="P-loop_NTPase"/>
</dbReference>
<gene>
    <name evidence="1" type="ORF">SAMN04489812_3022</name>
</gene>
<keyword evidence="2" id="KW-1185">Reference proteome</keyword>
<evidence type="ECO:0000313" key="1">
    <source>
        <dbReference type="EMBL" id="SDS78483.1"/>
    </source>
</evidence>
<accession>A0A1H1V1C8</accession>
<dbReference type="EMBL" id="LT629772">
    <property type="protein sequence ID" value="SDS78483.1"/>
    <property type="molecule type" value="Genomic_DNA"/>
</dbReference>
<dbReference type="OrthoDB" id="8419617at2"/>
<dbReference type="Proteomes" id="UP000199103">
    <property type="component" value="Chromosome I"/>
</dbReference>
<dbReference type="SUPFAM" id="SSF52540">
    <property type="entry name" value="P-loop containing nucleoside triphosphate hydrolases"/>
    <property type="match status" value="1"/>
</dbReference>
<organism evidence="1 2">
    <name type="scientific">Microlunatus soli</name>
    <dbReference type="NCBI Taxonomy" id="630515"/>
    <lineage>
        <taxon>Bacteria</taxon>
        <taxon>Bacillati</taxon>
        <taxon>Actinomycetota</taxon>
        <taxon>Actinomycetes</taxon>
        <taxon>Propionibacteriales</taxon>
        <taxon>Propionibacteriaceae</taxon>
        <taxon>Microlunatus</taxon>
    </lineage>
</organism>
<evidence type="ECO:0008006" key="3">
    <source>
        <dbReference type="Google" id="ProtNLM"/>
    </source>
</evidence>
<evidence type="ECO:0000313" key="2">
    <source>
        <dbReference type="Proteomes" id="UP000199103"/>
    </source>
</evidence>
<protein>
    <recommendedName>
        <fullName evidence="3">Shikimate kinase</fullName>
    </recommendedName>
</protein>
<reference evidence="1 2" key="1">
    <citation type="submission" date="2016-10" db="EMBL/GenBank/DDBJ databases">
        <authorList>
            <person name="de Groot N.N."/>
        </authorList>
    </citation>
    <scope>NUCLEOTIDE SEQUENCE [LARGE SCALE GENOMIC DNA]</scope>
    <source>
        <strain evidence="1 2">DSM 21800</strain>
    </source>
</reference>
<sequence length="161" mass="17635">MINYVLGAPGSGKSRIIPRLRALLPDRVVLDWDAFMGPAGELAGAPISQTPQTWEPYGRLVRAIADVVLPVDVVLLGVCTPAELADWPAGPWLLLDCSDEVRRQRLTARDEPDDIEEVLRDAASYRALALPLVDTTRLSPEEVAQKVADKITENNRLNSAK</sequence>